<dbReference type="Proteomes" id="UP000823405">
    <property type="component" value="Unassembled WGS sequence"/>
</dbReference>
<accession>A0A9P6QRU2</accession>
<protein>
    <recommendedName>
        <fullName evidence="4">DUF659 domain-containing protein</fullName>
    </recommendedName>
</protein>
<evidence type="ECO:0000313" key="3">
    <source>
        <dbReference type="Proteomes" id="UP000823405"/>
    </source>
</evidence>
<proteinExistence type="predicted"/>
<dbReference type="OrthoDB" id="2448271at2759"/>
<feature type="region of interest" description="Disordered" evidence="1">
    <location>
        <begin position="124"/>
        <end position="168"/>
    </location>
</feature>
<comment type="caution">
    <text evidence="2">The sequence shown here is derived from an EMBL/GenBank/DDBJ whole genome shotgun (WGS) entry which is preliminary data.</text>
</comment>
<dbReference type="SUPFAM" id="SSF53098">
    <property type="entry name" value="Ribonuclease H-like"/>
    <property type="match status" value="1"/>
</dbReference>
<feature type="non-terminal residue" evidence="2">
    <location>
        <position position="168"/>
    </location>
</feature>
<gene>
    <name evidence="2" type="ORF">BGZ97_005633</name>
</gene>
<dbReference type="InterPro" id="IPR012337">
    <property type="entry name" value="RNaseH-like_sf"/>
</dbReference>
<organism evidence="2 3">
    <name type="scientific">Linnemannia gamsii</name>
    <dbReference type="NCBI Taxonomy" id="64522"/>
    <lineage>
        <taxon>Eukaryota</taxon>
        <taxon>Fungi</taxon>
        <taxon>Fungi incertae sedis</taxon>
        <taxon>Mucoromycota</taxon>
        <taxon>Mortierellomycotina</taxon>
        <taxon>Mortierellomycetes</taxon>
        <taxon>Mortierellales</taxon>
        <taxon>Mortierellaceae</taxon>
        <taxon>Linnemannia</taxon>
    </lineage>
</organism>
<reference evidence="2" key="1">
    <citation type="journal article" date="2020" name="Fungal Divers.">
        <title>Resolving the Mortierellaceae phylogeny through synthesis of multi-gene phylogenetics and phylogenomics.</title>
        <authorList>
            <person name="Vandepol N."/>
            <person name="Liber J."/>
            <person name="Desiro A."/>
            <person name="Na H."/>
            <person name="Kennedy M."/>
            <person name="Barry K."/>
            <person name="Grigoriev I.V."/>
            <person name="Miller A.N."/>
            <person name="O'Donnell K."/>
            <person name="Stajich J.E."/>
            <person name="Bonito G."/>
        </authorList>
    </citation>
    <scope>NUCLEOTIDE SEQUENCE</scope>
    <source>
        <strain evidence="2">NVP60</strain>
    </source>
</reference>
<dbReference type="AlphaFoldDB" id="A0A9P6QRU2"/>
<evidence type="ECO:0000313" key="2">
    <source>
        <dbReference type="EMBL" id="KAG0292296.1"/>
    </source>
</evidence>
<keyword evidence="3" id="KW-1185">Reference proteome</keyword>
<dbReference type="PANTHER" id="PTHR47501">
    <property type="entry name" value="TRANSPOSASE-RELATED"/>
    <property type="match status" value="1"/>
</dbReference>
<evidence type="ECO:0008006" key="4">
    <source>
        <dbReference type="Google" id="ProtNLM"/>
    </source>
</evidence>
<sequence length="168" mass="18316">MSSVELSNAWTSGHNKRKYLGITFHYVIREYRLSTVVIGMERMLAVKVTAENLESAIKKVIGQWSLQGKVVGLTSDQGSNIKKCLRDQEEQLDAHWIPCVSHQIQESVIKRRWTIHQRIARSGNSAAIPPAHNVPPADGVLPVNGSPPADGTPPADNAPAYGAFPANG</sequence>
<evidence type="ECO:0000256" key="1">
    <source>
        <dbReference type="SAM" id="MobiDB-lite"/>
    </source>
</evidence>
<name>A0A9P6QRU2_9FUNG</name>
<dbReference type="EMBL" id="JAAAIN010002523">
    <property type="protein sequence ID" value="KAG0292296.1"/>
    <property type="molecule type" value="Genomic_DNA"/>
</dbReference>